<feature type="domain" description="Cytochrome c" evidence="6">
    <location>
        <begin position="50"/>
        <end position="136"/>
    </location>
</feature>
<dbReference type="InterPro" id="IPR009056">
    <property type="entry name" value="Cyt_c-like_dom"/>
</dbReference>
<keyword evidence="5" id="KW-0732">Signal</keyword>
<evidence type="ECO:0000256" key="4">
    <source>
        <dbReference type="PROSITE-ProRule" id="PRU00433"/>
    </source>
</evidence>
<dbReference type="GO" id="GO:0009055">
    <property type="term" value="F:electron transfer activity"/>
    <property type="evidence" value="ECO:0007669"/>
    <property type="project" value="InterPro"/>
</dbReference>
<evidence type="ECO:0000256" key="2">
    <source>
        <dbReference type="ARBA" id="ARBA00022723"/>
    </source>
</evidence>
<evidence type="ECO:0000256" key="5">
    <source>
        <dbReference type="SAM" id="SignalP"/>
    </source>
</evidence>
<organism evidence="7 8">
    <name type="scientific">Actibacterium naphthalenivorans</name>
    <dbReference type="NCBI Taxonomy" id="1614693"/>
    <lineage>
        <taxon>Bacteria</taxon>
        <taxon>Pseudomonadati</taxon>
        <taxon>Pseudomonadota</taxon>
        <taxon>Alphaproteobacteria</taxon>
        <taxon>Rhodobacterales</taxon>
        <taxon>Roseobacteraceae</taxon>
        <taxon>Actibacterium</taxon>
    </lineage>
</organism>
<dbReference type="PROSITE" id="PS51007">
    <property type="entry name" value="CYTC"/>
    <property type="match status" value="1"/>
</dbReference>
<evidence type="ECO:0000259" key="6">
    <source>
        <dbReference type="PROSITE" id="PS51007"/>
    </source>
</evidence>
<keyword evidence="1 4" id="KW-0349">Heme</keyword>
<protein>
    <submittedName>
        <fullName evidence="7">Cytochrome c5</fullName>
    </submittedName>
</protein>
<dbReference type="Gene3D" id="1.10.760.10">
    <property type="entry name" value="Cytochrome c-like domain"/>
    <property type="match status" value="1"/>
</dbReference>
<evidence type="ECO:0000256" key="1">
    <source>
        <dbReference type="ARBA" id="ARBA00022617"/>
    </source>
</evidence>
<dbReference type="RefSeq" id="WP_054539492.1">
    <property type="nucleotide sequence ID" value="NZ_JACIEQ010000005.1"/>
</dbReference>
<dbReference type="GO" id="GO:0020037">
    <property type="term" value="F:heme binding"/>
    <property type="evidence" value="ECO:0007669"/>
    <property type="project" value="InterPro"/>
</dbReference>
<name>A0A840CB27_9RHOB</name>
<dbReference type="PANTHER" id="PTHR40942">
    <property type="match status" value="1"/>
</dbReference>
<evidence type="ECO:0000313" key="8">
    <source>
        <dbReference type="Proteomes" id="UP000585681"/>
    </source>
</evidence>
<gene>
    <name evidence="7" type="ORF">GGR17_003103</name>
</gene>
<feature type="chain" id="PRO_5032483267" evidence="5">
    <location>
        <begin position="23"/>
        <end position="153"/>
    </location>
</feature>
<evidence type="ECO:0000256" key="3">
    <source>
        <dbReference type="ARBA" id="ARBA00023004"/>
    </source>
</evidence>
<evidence type="ECO:0000313" key="7">
    <source>
        <dbReference type="EMBL" id="MBB4023274.1"/>
    </source>
</evidence>
<comment type="caution">
    <text evidence="7">The sequence shown here is derived from an EMBL/GenBank/DDBJ whole genome shotgun (WGS) entry which is preliminary data.</text>
</comment>
<feature type="signal peptide" evidence="5">
    <location>
        <begin position="1"/>
        <end position="22"/>
    </location>
</feature>
<dbReference type="Pfam" id="PF13442">
    <property type="entry name" value="Cytochrome_CBB3"/>
    <property type="match status" value="1"/>
</dbReference>
<dbReference type="PANTHER" id="PTHR40942:SF4">
    <property type="entry name" value="CYTOCHROME C5"/>
    <property type="match status" value="1"/>
</dbReference>
<dbReference type="SUPFAM" id="SSF46626">
    <property type="entry name" value="Cytochrome c"/>
    <property type="match status" value="1"/>
</dbReference>
<dbReference type="AlphaFoldDB" id="A0A840CB27"/>
<accession>A0A840CB27</accession>
<keyword evidence="8" id="KW-1185">Reference proteome</keyword>
<keyword evidence="3 4" id="KW-0408">Iron</keyword>
<dbReference type="GO" id="GO:0046872">
    <property type="term" value="F:metal ion binding"/>
    <property type="evidence" value="ECO:0007669"/>
    <property type="project" value="UniProtKB-KW"/>
</dbReference>
<dbReference type="InterPro" id="IPR036909">
    <property type="entry name" value="Cyt_c-like_dom_sf"/>
</dbReference>
<keyword evidence="2 4" id="KW-0479">Metal-binding</keyword>
<dbReference type="Proteomes" id="UP000585681">
    <property type="component" value="Unassembled WGS sequence"/>
</dbReference>
<proteinExistence type="predicted"/>
<dbReference type="EMBL" id="JACIEQ010000005">
    <property type="protein sequence ID" value="MBB4023274.1"/>
    <property type="molecule type" value="Genomic_DNA"/>
</dbReference>
<sequence length="153" mass="15575">MRGARGLHILLGLALAPAPAAAGPELADVLSDRGLPGFVKVDMLPVPAEPLLVQGRAIWGGLCQNCHGGNKATGAPKITATRAWAARIAQGMPVLVDHAINGFTGPKYTEMPARGGNPDLTDAEVAAAVAFMVWASGGADAALAFAETQTPTE</sequence>
<reference evidence="7" key="1">
    <citation type="submission" date="2020-08" db="EMBL/GenBank/DDBJ databases">
        <title>Genomic Encyclopedia of Type Strains, Phase IV (KMG-IV): sequencing the most valuable type-strain genomes for metagenomic binning, comparative biology and taxonomic classification.</title>
        <authorList>
            <person name="Goeker M."/>
        </authorList>
    </citation>
    <scope>NUCLEOTIDE SEQUENCE [LARGE SCALE GENOMIC DNA]</scope>
    <source>
        <strain evidence="7">DSM 105040</strain>
    </source>
</reference>